<evidence type="ECO:0000256" key="3">
    <source>
        <dbReference type="SAM" id="MobiDB-lite"/>
    </source>
</evidence>
<dbReference type="EMBL" id="JAQQAF010000003">
    <property type="protein sequence ID" value="KAJ8498710.1"/>
    <property type="molecule type" value="Genomic_DNA"/>
</dbReference>
<evidence type="ECO:0000256" key="2">
    <source>
        <dbReference type="ARBA" id="ARBA00024341"/>
    </source>
</evidence>
<dbReference type="Pfam" id="PF00612">
    <property type="entry name" value="IQ"/>
    <property type="match status" value="3"/>
</dbReference>
<feature type="region of interest" description="Disordered" evidence="3">
    <location>
        <begin position="401"/>
        <end position="429"/>
    </location>
</feature>
<feature type="region of interest" description="Disordered" evidence="3">
    <location>
        <begin position="558"/>
        <end position="578"/>
    </location>
</feature>
<dbReference type="PROSITE" id="PS50096">
    <property type="entry name" value="IQ"/>
    <property type="match status" value="3"/>
</dbReference>
<dbReference type="PANTHER" id="PTHR32295">
    <property type="entry name" value="IQ-DOMAIN 5-RELATED"/>
    <property type="match status" value="1"/>
</dbReference>
<feature type="compositionally biased region" description="Polar residues" evidence="3">
    <location>
        <begin position="753"/>
        <end position="769"/>
    </location>
</feature>
<organism evidence="4 5">
    <name type="scientific">Ensete ventricosum</name>
    <name type="common">Abyssinian banana</name>
    <name type="synonym">Musa ensete</name>
    <dbReference type="NCBI Taxonomy" id="4639"/>
    <lineage>
        <taxon>Eukaryota</taxon>
        <taxon>Viridiplantae</taxon>
        <taxon>Streptophyta</taxon>
        <taxon>Embryophyta</taxon>
        <taxon>Tracheophyta</taxon>
        <taxon>Spermatophyta</taxon>
        <taxon>Magnoliopsida</taxon>
        <taxon>Liliopsida</taxon>
        <taxon>Zingiberales</taxon>
        <taxon>Musaceae</taxon>
        <taxon>Ensete</taxon>
    </lineage>
</organism>
<dbReference type="Gene3D" id="1.20.5.190">
    <property type="match status" value="1"/>
</dbReference>
<dbReference type="AlphaFoldDB" id="A0AAV8PZ00"/>
<keyword evidence="5" id="KW-1185">Reference proteome</keyword>
<feature type="compositionally biased region" description="Basic and acidic residues" evidence="3">
    <location>
        <begin position="779"/>
        <end position="790"/>
    </location>
</feature>
<evidence type="ECO:0008006" key="6">
    <source>
        <dbReference type="Google" id="ProtNLM"/>
    </source>
</evidence>
<feature type="compositionally biased region" description="Basic and acidic residues" evidence="3">
    <location>
        <begin position="401"/>
        <end position="410"/>
    </location>
</feature>
<feature type="region of interest" description="Disordered" evidence="3">
    <location>
        <begin position="591"/>
        <end position="790"/>
    </location>
</feature>
<name>A0AAV8PZ00_ENSVE</name>
<accession>A0AAV8PZ00</accession>
<dbReference type="GO" id="GO:0005516">
    <property type="term" value="F:calmodulin binding"/>
    <property type="evidence" value="ECO:0007669"/>
    <property type="project" value="UniProtKB-KW"/>
</dbReference>
<reference evidence="4 5" key="1">
    <citation type="submission" date="2022-12" db="EMBL/GenBank/DDBJ databases">
        <title>Chromosome-scale assembly of the Ensete ventricosum genome.</title>
        <authorList>
            <person name="Dussert Y."/>
            <person name="Stocks J."/>
            <person name="Wendawek A."/>
            <person name="Woldeyes F."/>
            <person name="Nichols R.A."/>
            <person name="Borrell J.S."/>
        </authorList>
    </citation>
    <scope>NUCLEOTIDE SEQUENCE [LARGE SCALE GENOMIC DNA]</scope>
    <source>
        <strain evidence="5">cv. Maze</strain>
        <tissue evidence="4">Seeds</tissue>
    </source>
</reference>
<sequence>MGKPSSSCFKIIGCGSSSSSDAVDNDDLAPEEAKASADKRMWSFRKRLSKHQVLCNNVISEPLSVCSSKENQDVLATNFHSPNFSLPERTQEQEKSIGISPVPAEIVNTESPVSKSCTTPVGPTLNESDAVVIQAAIRGYMAKKKLHKFERVVKLQAAVRGHLVRSQAVGTLRCIQAIIRMQALVRAHHARQLVERLTSPEDKKFQEKGVTFEKSTTTSIKKLLSNGFARQLLETTPRTKIIYIKCDPSKSDSAWKWLERWMVVTSSGVGQQHGQDFNHGNCRLEEIVNMTYSEPAKEISVAVSSELSDLESAATKSVMADDGKNSSTIENVGNFEFPISLVAPNNFANSLPKNDMEKPEVRNGLLNTTMRDCTDMNMINTESLNDKQLQPNLRLNNVLVDRPDKLESGKDGSSNNIEGASSETLENEEKKSVVGSRKLCNPAFVAAQSKFEVLSLTSTVVQSVNSAYTTAASNTKTESHNIQVNSLTNGKEAISAEKIFPDLRVEAAVSDCGTEISISSTLDSPDRSDMEGGAIVLEIGALEKENHAIVAVAENASDLSNSGGNARPGGGGLTTTNSNASVDLVQVDQHPAEPTTSDVQYDVEGTVEQTRSPEGTPRRSHATVPDLHGTPSSDVSVNTKKSKMDPCMPTRWKGSQLVGKRSPSNPNNDSGGSTTDNLTKDSRFPRRRNSFGMTKTESVEQEPRLSSSTSLPGYMQATASARAKAHGNTPQKSSPDLHDDQPKKRHSLPVENGKQSSSPRMQRSTSRAHQTAKGIGAHSPHDSAERRWQR</sequence>
<dbReference type="SMART" id="SM00015">
    <property type="entry name" value="IQ"/>
    <property type="match status" value="3"/>
</dbReference>
<comment type="caution">
    <text evidence="4">The sequence shown here is derived from an EMBL/GenBank/DDBJ whole genome shotgun (WGS) entry which is preliminary data.</text>
</comment>
<feature type="compositionally biased region" description="Polar residues" evidence="3">
    <location>
        <begin position="630"/>
        <end position="639"/>
    </location>
</feature>
<comment type="similarity">
    <text evidence="2">Belongs to the IQD family.</text>
</comment>
<dbReference type="InterPro" id="IPR000048">
    <property type="entry name" value="IQ_motif_EF-hand-BS"/>
</dbReference>
<dbReference type="Proteomes" id="UP001222027">
    <property type="component" value="Unassembled WGS sequence"/>
</dbReference>
<feature type="compositionally biased region" description="Polar residues" evidence="3">
    <location>
        <begin position="411"/>
        <end position="424"/>
    </location>
</feature>
<evidence type="ECO:0000256" key="1">
    <source>
        <dbReference type="ARBA" id="ARBA00022860"/>
    </source>
</evidence>
<evidence type="ECO:0000313" key="5">
    <source>
        <dbReference type="Proteomes" id="UP001222027"/>
    </source>
</evidence>
<proteinExistence type="inferred from homology"/>
<feature type="compositionally biased region" description="Low complexity" evidence="3">
    <location>
        <begin position="662"/>
        <end position="673"/>
    </location>
</feature>
<evidence type="ECO:0000313" key="4">
    <source>
        <dbReference type="EMBL" id="KAJ8498710.1"/>
    </source>
</evidence>
<keyword evidence="1" id="KW-0112">Calmodulin-binding</keyword>
<dbReference type="PANTHER" id="PTHR32295:SF154">
    <property type="entry name" value="PROTEIN IQ-DOMAIN 32"/>
    <property type="match status" value="1"/>
</dbReference>
<gene>
    <name evidence="4" type="ORF">OPV22_009262</name>
</gene>
<protein>
    <recommendedName>
        <fullName evidence="6">DUF4005 domain-containing protein</fullName>
    </recommendedName>
</protein>